<proteinExistence type="predicted"/>
<reference evidence="2 3" key="1">
    <citation type="journal article" date="2020" name="Microorganisms">
        <title>Osmotic Adaptation and Compatible Solute Biosynthesis of Phototrophic Bacteria as Revealed from Genome Analyses.</title>
        <authorList>
            <person name="Imhoff J.F."/>
            <person name="Rahn T."/>
            <person name="Kunzel S."/>
            <person name="Keller A."/>
            <person name="Neulinger S.C."/>
        </authorList>
    </citation>
    <scope>NUCLEOTIDE SEQUENCE [LARGE SCALE GENOMIC DNA]</scope>
    <source>
        <strain evidence="2 3">DSM 9895</strain>
    </source>
</reference>
<dbReference type="Proteomes" id="UP001296873">
    <property type="component" value="Unassembled WGS sequence"/>
</dbReference>
<sequence length="150" mass="15965">MQTRSSPVPAGAATPRSPVDYSGLTDEAPKTIPAPGETSAPEHGAADHSWGYERGGYGGGAPTLSAARDAADLTDLSHSLGDGARYAVDIAHARDQARAPAAGVAKLRLRQAIRSVRRVCAEAMRQRMHTEMADLAAQIRKMHDRDTRPR</sequence>
<name>A0ABS1DK65_9PROT</name>
<protein>
    <submittedName>
        <fullName evidence="2">Uncharacterized protein</fullName>
    </submittedName>
</protein>
<evidence type="ECO:0000256" key="1">
    <source>
        <dbReference type="SAM" id="MobiDB-lite"/>
    </source>
</evidence>
<evidence type="ECO:0000313" key="3">
    <source>
        <dbReference type="Proteomes" id="UP001296873"/>
    </source>
</evidence>
<feature type="region of interest" description="Disordered" evidence="1">
    <location>
        <begin position="1"/>
        <end position="64"/>
    </location>
</feature>
<dbReference type="EMBL" id="NRRL01000087">
    <property type="protein sequence ID" value="MBK1670312.1"/>
    <property type="molecule type" value="Genomic_DNA"/>
</dbReference>
<gene>
    <name evidence="2" type="ORF">CKO28_20000</name>
</gene>
<accession>A0ABS1DK65</accession>
<evidence type="ECO:0000313" key="2">
    <source>
        <dbReference type="EMBL" id="MBK1670312.1"/>
    </source>
</evidence>
<keyword evidence="3" id="KW-1185">Reference proteome</keyword>
<organism evidence="2 3">
    <name type="scientific">Rhodovibrio sodomensis</name>
    <dbReference type="NCBI Taxonomy" id="1088"/>
    <lineage>
        <taxon>Bacteria</taxon>
        <taxon>Pseudomonadati</taxon>
        <taxon>Pseudomonadota</taxon>
        <taxon>Alphaproteobacteria</taxon>
        <taxon>Rhodospirillales</taxon>
        <taxon>Rhodovibrionaceae</taxon>
        <taxon>Rhodovibrio</taxon>
    </lineage>
</organism>
<comment type="caution">
    <text evidence="2">The sequence shown here is derived from an EMBL/GenBank/DDBJ whole genome shotgun (WGS) entry which is preliminary data.</text>
</comment>